<keyword evidence="4" id="KW-1185">Reference proteome</keyword>
<feature type="transmembrane region" description="Helical" evidence="1">
    <location>
        <begin position="133"/>
        <end position="156"/>
    </location>
</feature>
<name>A0A7R9Q6K3_9ACAR</name>
<keyword evidence="1" id="KW-1133">Transmembrane helix</keyword>
<evidence type="ECO:0000313" key="3">
    <source>
        <dbReference type="EMBL" id="CAD7633516.1"/>
    </source>
</evidence>
<dbReference type="Proteomes" id="UP000759131">
    <property type="component" value="Unassembled WGS sequence"/>
</dbReference>
<reference evidence="3" key="1">
    <citation type="submission" date="2020-11" db="EMBL/GenBank/DDBJ databases">
        <authorList>
            <person name="Tran Van P."/>
        </authorList>
    </citation>
    <scope>NUCLEOTIDE SEQUENCE</scope>
</reference>
<dbReference type="AlphaFoldDB" id="A0A7R9Q6K3"/>
<evidence type="ECO:0000256" key="2">
    <source>
        <dbReference type="SAM" id="SignalP"/>
    </source>
</evidence>
<organism evidence="3">
    <name type="scientific">Medioppia subpectinata</name>
    <dbReference type="NCBI Taxonomy" id="1979941"/>
    <lineage>
        <taxon>Eukaryota</taxon>
        <taxon>Metazoa</taxon>
        <taxon>Ecdysozoa</taxon>
        <taxon>Arthropoda</taxon>
        <taxon>Chelicerata</taxon>
        <taxon>Arachnida</taxon>
        <taxon>Acari</taxon>
        <taxon>Acariformes</taxon>
        <taxon>Sarcoptiformes</taxon>
        <taxon>Oribatida</taxon>
        <taxon>Brachypylina</taxon>
        <taxon>Oppioidea</taxon>
        <taxon>Oppiidae</taxon>
        <taxon>Medioppia</taxon>
    </lineage>
</organism>
<protein>
    <submittedName>
        <fullName evidence="3">Uncharacterized protein</fullName>
    </submittedName>
</protein>
<feature type="chain" id="PRO_5036403752" evidence="2">
    <location>
        <begin position="32"/>
        <end position="283"/>
    </location>
</feature>
<dbReference type="EMBL" id="OC867439">
    <property type="protein sequence ID" value="CAD7633516.1"/>
    <property type="molecule type" value="Genomic_DNA"/>
</dbReference>
<proteinExistence type="predicted"/>
<gene>
    <name evidence="3" type="ORF">OSB1V03_LOCUS13913</name>
</gene>
<keyword evidence="1" id="KW-0472">Membrane</keyword>
<keyword evidence="2" id="KW-0732">Signal</keyword>
<evidence type="ECO:0000313" key="4">
    <source>
        <dbReference type="Proteomes" id="UP000759131"/>
    </source>
</evidence>
<feature type="signal peptide" evidence="2">
    <location>
        <begin position="1"/>
        <end position="31"/>
    </location>
</feature>
<accession>A0A7R9Q6K3</accession>
<dbReference type="OrthoDB" id="6531515at2759"/>
<dbReference type="EMBL" id="CAJPIZ010012864">
    <property type="protein sequence ID" value="CAG2113946.1"/>
    <property type="molecule type" value="Genomic_DNA"/>
</dbReference>
<sequence length="283" mass="31438">MTQTKSSKSCLKLLTIAFIAILSSVLPLVNSETDFIISEQIETCAENAKGSQLFKFTFGKAVQSSSIAVEDTSGTFELNTTNDNKATVSLKKPVDNSDNNFVLNITLDADKKIQIIGTFIKNCDNSYTSSCTVIIAFLASLCLILFTALALALIILRRKKPITFKFGGRDDRESIHDEHYEQPPKESTIDATNNILIGAKAVHNANSPRTSYPRKSSLKPSKSLTDQMNNNYDNTAFNISELGAVQELVEEVNEETQIEQKPRFQETRRKSIVTFSDTTQVKY</sequence>
<keyword evidence="1" id="KW-0812">Transmembrane</keyword>
<evidence type="ECO:0000256" key="1">
    <source>
        <dbReference type="SAM" id="Phobius"/>
    </source>
</evidence>